<keyword evidence="4" id="KW-0175">Coiled coil</keyword>
<dbReference type="GO" id="GO:0045893">
    <property type="term" value="P:positive regulation of DNA-templated transcription"/>
    <property type="evidence" value="ECO:0007669"/>
    <property type="project" value="InterPro"/>
</dbReference>
<reference evidence="6 7" key="1">
    <citation type="submission" date="2023-12" db="EMBL/GenBank/DDBJ databases">
        <title>A high-quality genome assembly for Dillenia turbinata (Dilleniales).</title>
        <authorList>
            <person name="Chanderbali A."/>
        </authorList>
    </citation>
    <scope>NUCLEOTIDE SEQUENCE [LARGE SCALE GENOMIC DNA]</scope>
    <source>
        <strain evidence="6">LSX21</strain>
        <tissue evidence="6">Leaf</tissue>
    </source>
</reference>
<evidence type="ECO:0000256" key="2">
    <source>
        <dbReference type="ARBA" id="ARBA00023125"/>
    </source>
</evidence>
<dbReference type="GO" id="GO:0003700">
    <property type="term" value="F:DNA-binding transcription factor activity"/>
    <property type="evidence" value="ECO:0007669"/>
    <property type="project" value="InterPro"/>
</dbReference>
<dbReference type="PROSITE" id="PS50217">
    <property type="entry name" value="BZIP"/>
    <property type="match status" value="1"/>
</dbReference>
<comment type="subcellular location">
    <subcellularLocation>
        <location evidence="1">Nucleus</location>
    </subcellularLocation>
</comment>
<evidence type="ECO:0000313" key="6">
    <source>
        <dbReference type="EMBL" id="KAK6940109.1"/>
    </source>
</evidence>
<dbReference type="SMART" id="SM00338">
    <property type="entry name" value="BRLZ"/>
    <property type="match status" value="1"/>
</dbReference>
<name>A0AAN8ZGF5_9MAGN</name>
<dbReference type="InterPro" id="IPR004827">
    <property type="entry name" value="bZIP"/>
</dbReference>
<dbReference type="GO" id="GO:0003677">
    <property type="term" value="F:DNA binding"/>
    <property type="evidence" value="ECO:0007669"/>
    <property type="project" value="UniProtKB-KW"/>
</dbReference>
<evidence type="ECO:0000256" key="1">
    <source>
        <dbReference type="ARBA" id="ARBA00004123"/>
    </source>
</evidence>
<proteinExistence type="predicted"/>
<feature type="coiled-coil region" evidence="4">
    <location>
        <begin position="253"/>
        <end position="280"/>
    </location>
</feature>
<dbReference type="Gene3D" id="1.20.5.170">
    <property type="match status" value="1"/>
</dbReference>
<evidence type="ECO:0000259" key="5">
    <source>
        <dbReference type="PROSITE" id="PS50217"/>
    </source>
</evidence>
<sequence length="283" mass="31935">MVSQYRIEGPHFPLLGNPTFNEVQNQLGNSRKPLNNMNLDALIKTMASLEGGRFLQNPNSLFTFGDFSFNLNLDEALVKRTISEVWNEITDQNLVKPVDNHLFQQQQSTLGQTGFNSFLLYAGVVNAGIQDGSKNDRPLVGIDPVVGVQEDTDWLQYHMDSVQPQQQPLLTDFNSNFHVLESVFQSPVVDVGCSESQLAMPMQIQAPPAVATSSESSVSIDRKRYLPDEIMEKSIEKRKKRMIKNRESAARSRARKQAYANQLEQEVLQLEKANDQLKKQKVP</sequence>
<dbReference type="EMBL" id="JBAMMX010000005">
    <property type="protein sequence ID" value="KAK6940109.1"/>
    <property type="molecule type" value="Genomic_DNA"/>
</dbReference>
<dbReference type="Pfam" id="PF00170">
    <property type="entry name" value="bZIP_1"/>
    <property type="match status" value="1"/>
</dbReference>
<dbReference type="CDD" id="cd14707">
    <property type="entry name" value="bZIP_plant_BZIP46"/>
    <property type="match status" value="1"/>
</dbReference>
<gene>
    <name evidence="6" type="ORF">RJ641_029640</name>
</gene>
<dbReference type="PANTHER" id="PTHR22952:SF404">
    <property type="entry name" value="BZIP DOMAIN-CONTAINING PROTEIN"/>
    <property type="match status" value="1"/>
</dbReference>
<keyword evidence="2" id="KW-0238">DNA-binding</keyword>
<comment type="caution">
    <text evidence="6">The sequence shown here is derived from an EMBL/GenBank/DDBJ whole genome shotgun (WGS) entry which is preliminary data.</text>
</comment>
<evidence type="ECO:0000256" key="3">
    <source>
        <dbReference type="ARBA" id="ARBA00023242"/>
    </source>
</evidence>
<dbReference type="InterPro" id="IPR043452">
    <property type="entry name" value="BZIP46-like"/>
</dbReference>
<protein>
    <submittedName>
        <fullName evidence="6">Basic-leucine zipper domain</fullName>
    </submittedName>
</protein>
<dbReference type="GO" id="GO:0005634">
    <property type="term" value="C:nucleus"/>
    <property type="evidence" value="ECO:0007669"/>
    <property type="project" value="UniProtKB-SubCell"/>
</dbReference>
<dbReference type="SUPFAM" id="SSF57959">
    <property type="entry name" value="Leucine zipper domain"/>
    <property type="match status" value="1"/>
</dbReference>
<dbReference type="PANTHER" id="PTHR22952">
    <property type="entry name" value="CAMP-RESPONSE ELEMENT BINDING PROTEIN-RELATED"/>
    <property type="match status" value="1"/>
</dbReference>
<keyword evidence="7" id="KW-1185">Reference proteome</keyword>
<keyword evidence="3" id="KW-0539">Nucleus</keyword>
<dbReference type="InterPro" id="IPR046347">
    <property type="entry name" value="bZIP_sf"/>
</dbReference>
<dbReference type="AlphaFoldDB" id="A0AAN8ZGF5"/>
<feature type="domain" description="BZIP" evidence="5">
    <location>
        <begin position="235"/>
        <end position="280"/>
    </location>
</feature>
<evidence type="ECO:0000313" key="7">
    <source>
        <dbReference type="Proteomes" id="UP001370490"/>
    </source>
</evidence>
<dbReference type="PROSITE" id="PS00036">
    <property type="entry name" value="BZIP_BASIC"/>
    <property type="match status" value="1"/>
</dbReference>
<evidence type="ECO:0000256" key="4">
    <source>
        <dbReference type="SAM" id="Coils"/>
    </source>
</evidence>
<accession>A0AAN8ZGF5</accession>
<dbReference type="Proteomes" id="UP001370490">
    <property type="component" value="Unassembled WGS sequence"/>
</dbReference>
<organism evidence="6 7">
    <name type="scientific">Dillenia turbinata</name>
    <dbReference type="NCBI Taxonomy" id="194707"/>
    <lineage>
        <taxon>Eukaryota</taxon>
        <taxon>Viridiplantae</taxon>
        <taxon>Streptophyta</taxon>
        <taxon>Embryophyta</taxon>
        <taxon>Tracheophyta</taxon>
        <taxon>Spermatophyta</taxon>
        <taxon>Magnoliopsida</taxon>
        <taxon>eudicotyledons</taxon>
        <taxon>Gunneridae</taxon>
        <taxon>Pentapetalae</taxon>
        <taxon>Dilleniales</taxon>
        <taxon>Dilleniaceae</taxon>
        <taxon>Dillenia</taxon>
    </lineage>
</organism>